<evidence type="ECO:0008006" key="4">
    <source>
        <dbReference type="Google" id="ProtNLM"/>
    </source>
</evidence>
<dbReference type="EMBL" id="CAKMRJ010001112">
    <property type="protein sequence ID" value="CAH1423065.1"/>
    <property type="molecule type" value="Genomic_DNA"/>
</dbReference>
<feature type="chain" id="PRO_5043829708" description="Secreted protein" evidence="1">
    <location>
        <begin position="39"/>
        <end position="126"/>
    </location>
</feature>
<dbReference type="Proteomes" id="UP001157418">
    <property type="component" value="Unassembled WGS sequence"/>
</dbReference>
<gene>
    <name evidence="2" type="ORF">LVIROSA_LOCUS10359</name>
</gene>
<organism evidence="2 3">
    <name type="scientific">Lactuca virosa</name>
    <dbReference type="NCBI Taxonomy" id="75947"/>
    <lineage>
        <taxon>Eukaryota</taxon>
        <taxon>Viridiplantae</taxon>
        <taxon>Streptophyta</taxon>
        <taxon>Embryophyta</taxon>
        <taxon>Tracheophyta</taxon>
        <taxon>Spermatophyta</taxon>
        <taxon>Magnoliopsida</taxon>
        <taxon>eudicotyledons</taxon>
        <taxon>Gunneridae</taxon>
        <taxon>Pentapetalae</taxon>
        <taxon>asterids</taxon>
        <taxon>campanulids</taxon>
        <taxon>Asterales</taxon>
        <taxon>Asteraceae</taxon>
        <taxon>Cichorioideae</taxon>
        <taxon>Cichorieae</taxon>
        <taxon>Lactucinae</taxon>
        <taxon>Lactuca</taxon>
    </lineage>
</organism>
<accession>A0AAU9MA40</accession>
<proteinExistence type="predicted"/>
<dbReference type="AlphaFoldDB" id="A0AAU9MA40"/>
<protein>
    <recommendedName>
        <fullName evidence="4">Secreted protein</fullName>
    </recommendedName>
</protein>
<evidence type="ECO:0000256" key="1">
    <source>
        <dbReference type="SAM" id="SignalP"/>
    </source>
</evidence>
<keyword evidence="1" id="KW-0732">Signal</keyword>
<reference evidence="2 3" key="1">
    <citation type="submission" date="2022-01" db="EMBL/GenBank/DDBJ databases">
        <authorList>
            <person name="Xiong W."/>
            <person name="Schranz E."/>
        </authorList>
    </citation>
    <scope>NUCLEOTIDE SEQUENCE [LARGE SCALE GENOMIC DNA]</scope>
</reference>
<evidence type="ECO:0000313" key="3">
    <source>
        <dbReference type="Proteomes" id="UP001157418"/>
    </source>
</evidence>
<evidence type="ECO:0000313" key="2">
    <source>
        <dbReference type="EMBL" id="CAH1423065.1"/>
    </source>
</evidence>
<keyword evidence="3" id="KW-1185">Reference proteome</keyword>
<feature type="signal peptide" evidence="1">
    <location>
        <begin position="1"/>
        <end position="38"/>
    </location>
</feature>
<comment type="caution">
    <text evidence="2">The sequence shown here is derived from an EMBL/GenBank/DDBJ whole genome shotgun (WGS) entry which is preliminary data.</text>
</comment>
<sequence>MFRVMLLDWRRRWRGANRRQQHPFFWFVFLVTKHFGRAAEIDGDNNSCRGVCGAGLRQKEEGRDGSGGWQPLPWSVVKKNGKGRVVLTPNQSIFLYSFLENFINFTGCGYIVNFRLWIRIANLTDC</sequence>
<name>A0AAU9MA40_9ASTR</name>